<proteinExistence type="inferred from homology"/>
<keyword evidence="4 6" id="KW-0464">Manganese</keyword>
<dbReference type="EMBL" id="BOPZ01000021">
    <property type="protein sequence ID" value="GIM29730.1"/>
    <property type="molecule type" value="Genomic_DNA"/>
</dbReference>
<sequence>MSVKMKQKRINVAIKKEKADLVIKNANIINVFTKEIVQGDIAICMDQIVGIGNYSGINEIDAKGKYVCPGLIDSHVHIESTMVTPSEFAKAVLPHGTTTIIADPHEIANVCGVNGINFMLNQSKSLPLNVYFMMPSCVPSTPFENNGADLSAELIEPLLSNDRILGLGEVMDYPSVINGSESMLKKIDLFDNKIIDGHAPYLSGKELNAYRVAGVMTDHECSTIEEVVEHLRLGMYVQIREGSAAKNLENIVKGLLEKSIEFNRCIFCTDDKHLEDIRKEGHISYNIKKAISCGVDPIEAICMGTINAAQCYKLKRLGAIAPGYSADLIILNSLEDFNVNKVLYRGNVVYENGVLCTEISSKIDDRNVFNTVRIPNITVEDLKINMKNNTATVIKLKSNELITKKETAEVKVENGVFIQDEYFSKVAVIERHKSTKNIGLGIVSNFNIRNGAIASTVAHDSHNLIVIGDNDDDMILAIEELKRVNGGYTVISRGKVVGTLELPIAGLISNNTAEYVEQTLNSMIEEAFKLGINRKIEPFITLSFLALPVIPEIRVTDQGLFDVMEFKFIKCSNN</sequence>
<dbReference type="AlphaFoldDB" id="A0A919VGU5"/>
<dbReference type="Pfam" id="PF01979">
    <property type="entry name" value="Amidohydro_1"/>
    <property type="match status" value="1"/>
</dbReference>
<dbReference type="InterPro" id="IPR006679">
    <property type="entry name" value="Adenine_deam"/>
</dbReference>
<keyword evidence="3 6" id="KW-0378">Hydrolase</keyword>
<evidence type="ECO:0000313" key="9">
    <source>
        <dbReference type="EMBL" id="GIM29730.1"/>
    </source>
</evidence>
<dbReference type="InterPro" id="IPR032466">
    <property type="entry name" value="Metal_Hydrolase"/>
</dbReference>
<dbReference type="GO" id="GO:0000034">
    <property type="term" value="F:adenine deaminase activity"/>
    <property type="evidence" value="ECO:0007669"/>
    <property type="project" value="UniProtKB-UniRule"/>
</dbReference>
<dbReference type="PANTHER" id="PTHR11113">
    <property type="entry name" value="N-ACETYLGLUCOSAMINE-6-PHOSPHATE DEACETYLASE"/>
    <property type="match status" value="1"/>
</dbReference>
<evidence type="ECO:0000256" key="1">
    <source>
        <dbReference type="ARBA" id="ARBA00006773"/>
    </source>
</evidence>
<dbReference type="GO" id="GO:0006146">
    <property type="term" value="P:adenine catabolic process"/>
    <property type="evidence" value="ECO:0007669"/>
    <property type="project" value="InterPro"/>
</dbReference>
<feature type="domain" description="Amidohydrolase-related" evidence="7">
    <location>
        <begin position="66"/>
        <end position="349"/>
    </location>
</feature>
<comment type="caution">
    <text evidence="9">The sequence shown here is derived from an EMBL/GenBank/DDBJ whole genome shotgun (WGS) entry which is preliminary data.</text>
</comment>
<dbReference type="Gene3D" id="2.30.40.10">
    <property type="entry name" value="Urease, subunit C, domain 1"/>
    <property type="match status" value="1"/>
</dbReference>
<evidence type="ECO:0000256" key="3">
    <source>
        <dbReference type="ARBA" id="ARBA00022801"/>
    </source>
</evidence>
<feature type="domain" description="Adenine deaminase C-terminal" evidence="8">
    <location>
        <begin position="401"/>
        <end position="567"/>
    </location>
</feature>
<evidence type="ECO:0000256" key="6">
    <source>
        <dbReference type="HAMAP-Rule" id="MF_01518"/>
    </source>
</evidence>
<dbReference type="HAMAP" id="MF_01518">
    <property type="entry name" value="Adenine_deamin"/>
    <property type="match status" value="1"/>
</dbReference>
<dbReference type="SUPFAM" id="SSF51556">
    <property type="entry name" value="Metallo-dependent hydrolases"/>
    <property type="match status" value="1"/>
</dbReference>
<dbReference type="EC" id="3.5.4.2" evidence="2 6"/>
<evidence type="ECO:0000256" key="4">
    <source>
        <dbReference type="ARBA" id="ARBA00023211"/>
    </source>
</evidence>
<dbReference type="SUPFAM" id="SSF51338">
    <property type="entry name" value="Composite domain of metallo-dependent hydrolases"/>
    <property type="match status" value="1"/>
</dbReference>
<dbReference type="Proteomes" id="UP000679179">
    <property type="component" value="Unassembled WGS sequence"/>
</dbReference>
<dbReference type="Gene3D" id="3.20.20.140">
    <property type="entry name" value="Metal-dependent hydrolases"/>
    <property type="match status" value="1"/>
</dbReference>
<evidence type="ECO:0000313" key="10">
    <source>
        <dbReference type="Proteomes" id="UP000679179"/>
    </source>
</evidence>
<dbReference type="InterPro" id="IPR011059">
    <property type="entry name" value="Metal-dep_hydrolase_composite"/>
</dbReference>
<dbReference type="InterPro" id="IPR026912">
    <property type="entry name" value="Adenine_deam_C"/>
</dbReference>
<dbReference type="Pfam" id="PF13382">
    <property type="entry name" value="Adenine_deam_C"/>
    <property type="match status" value="1"/>
</dbReference>
<gene>
    <name evidence="6 9" type="primary">ade</name>
    <name evidence="9" type="ORF">CPJCM30710_23960</name>
</gene>
<accession>A0A919VGU5</accession>
<keyword evidence="10" id="KW-1185">Reference proteome</keyword>
<dbReference type="NCBIfam" id="TIGR01178">
    <property type="entry name" value="ade"/>
    <property type="match status" value="1"/>
</dbReference>
<comment type="catalytic activity">
    <reaction evidence="5 6">
        <text>adenine + H2O + H(+) = hypoxanthine + NH4(+)</text>
        <dbReference type="Rhea" id="RHEA:23688"/>
        <dbReference type="ChEBI" id="CHEBI:15377"/>
        <dbReference type="ChEBI" id="CHEBI:15378"/>
        <dbReference type="ChEBI" id="CHEBI:16708"/>
        <dbReference type="ChEBI" id="CHEBI:17368"/>
        <dbReference type="ChEBI" id="CHEBI:28938"/>
        <dbReference type="EC" id="3.5.4.2"/>
    </reaction>
</comment>
<evidence type="ECO:0000259" key="8">
    <source>
        <dbReference type="Pfam" id="PF13382"/>
    </source>
</evidence>
<evidence type="ECO:0000256" key="5">
    <source>
        <dbReference type="ARBA" id="ARBA00047720"/>
    </source>
</evidence>
<organism evidence="9 10">
    <name type="scientific">Clostridium polyendosporum</name>
    <dbReference type="NCBI Taxonomy" id="69208"/>
    <lineage>
        <taxon>Bacteria</taxon>
        <taxon>Bacillati</taxon>
        <taxon>Bacillota</taxon>
        <taxon>Clostridia</taxon>
        <taxon>Eubacteriales</taxon>
        <taxon>Clostridiaceae</taxon>
        <taxon>Clostridium</taxon>
    </lineage>
</organism>
<evidence type="ECO:0000256" key="2">
    <source>
        <dbReference type="ARBA" id="ARBA00012782"/>
    </source>
</evidence>
<evidence type="ECO:0000259" key="7">
    <source>
        <dbReference type="Pfam" id="PF01979"/>
    </source>
</evidence>
<reference evidence="9" key="1">
    <citation type="submission" date="2021-03" db="EMBL/GenBank/DDBJ databases">
        <title>Taxonomic study of Clostridium polyendosporum from meadow-gley soil under rice.</title>
        <authorList>
            <person name="Kobayashi H."/>
            <person name="Tanizawa Y."/>
            <person name="Yagura M."/>
        </authorList>
    </citation>
    <scope>NUCLEOTIDE SEQUENCE</scope>
    <source>
        <strain evidence="9">JCM 30710</strain>
    </source>
</reference>
<dbReference type="PANTHER" id="PTHR11113:SF2">
    <property type="entry name" value="ADENINE DEAMINASE"/>
    <property type="match status" value="1"/>
</dbReference>
<protein>
    <recommendedName>
        <fullName evidence="2 6">Adenine deaminase</fullName>
        <shortName evidence="6">Adenase</shortName>
        <shortName evidence="6">Adenine aminase</shortName>
        <ecNumber evidence="2 6">3.5.4.2</ecNumber>
    </recommendedName>
</protein>
<comment type="cofactor">
    <cofactor evidence="6">
        <name>Mn(2+)</name>
        <dbReference type="ChEBI" id="CHEBI:29035"/>
    </cofactor>
</comment>
<dbReference type="InterPro" id="IPR006680">
    <property type="entry name" value="Amidohydro-rel"/>
</dbReference>
<comment type="similarity">
    <text evidence="1 6">Belongs to the metallo-dependent hydrolases superfamily. Adenine deaminase family.</text>
</comment>
<name>A0A919VGU5_9CLOT</name>
<dbReference type="RefSeq" id="WP_212904416.1">
    <property type="nucleotide sequence ID" value="NZ_BOPZ01000021.1"/>
</dbReference>
<dbReference type="CDD" id="cd01295">
    <property type="entry name" value="AdeC"/>
    <property type="match status" value="1"/>
</dbReference>